<feature type="non-terminal residue" evidence="1">
    <location>
        <position position="1"/>
    </location>
</feature>
<comment type="caution">
    <text evidence="1">The sequence shown here is derived from an EMBL/GenBank/DDBJ whole genome shotgun (WGS) entry which is preliminary data.</text>
</comment>
<evidence type="ECO:0000313" key="2">
    <source>
        <dbReference type="Proteomes" id="UP000727407"/>
    </source>
</evidence>
<protein>
    <submittedName>
        <fullName evidence="1">Early endosome antigen 1-like isoform X2</fullName>
    </submittedName>
</protein>
<sequence length="51" mass="6039">KKQYEQAEMTNAQLEKEKSDLFFKVNKLRETVEGLCSLLSETHKKYDEAMK</sequence>
<evidence type="ECO:0000313" key="1">
    <source>
        <dbReference type="EMBL" id="KAF5893163.1"/>
    </source>
</evidence>
<feature type="non-terminal residue" evidence="1">
    <location>
        <position position="51"/>
    </location>
</feature>
<keyword evidence="2" id="KW-1185">Reference proteome</keyword>
<reference evidence="1" key="1">
    <citation type="submission" date="2020-07" db="EMBL/GenBank/DDBJ databases">
        <title>Clarias magur genome sequencing, assembly and annotation.</title>
        <authorList>
            <person name="Kushwaha B."/>
            <person name="Kumar R."/>
            <person name="Das P."/>
            <person name="Joshi C.G."/>
            <person name="Kumar D."/>
            <person name="Nagpure N.S."/>
            <person name="Pandey M."/>
            <person name="Agarwal S."/>
            <person name="Srivastava S."/>
            <person name="Singh M."/>
            <person name="Sahoo L."/>
            <person name="Jayasankar P."/>
            <person name="Meher P.K."/>
            <person name="Koringa P.G."/>
            <person name="Iquebal M.A."/>
            <person name="Das S.P."/>
            <person name="Bit A."/>
            <person name="Patnaik S."/>
            <person name="Patel N."/>
            <person name="Shah T.M."/>
            <person name="Hinsu A."/>
            <person name="Jena J.K."/>
        </authorList>
    </citation>
    <scope>NUCLEOTIDE SEQUENCE</scope>
    <source>
        <strain evidence="1">CIFAMagur01</strain>
        <tissue evidence="1">Testis</tissue>
    </source>
</reference>
<name>A0A8J4X4W1_CLAMG</name>
<proteinExistence type="predicted"/>
<dbReference type="Gene3D" id="1.20.5.4090">
    <property type="match status" value="1"/>
</dbReference>
<gene>
    <name evidence="1" type="ORF">DAT39_017130</name>
</gene>
<dbReference type="AlphaFoldDB" id="A0A8J4X4W1"/>
<dbReference type="Proteomes" id="UP000727407">
    <property type="component" value="Unassembled WGS sequence"/>
</dbReference>
<dbReference type="EMBL" id="QNUK01000448">
    <property type="protein sequence ID" value="KAF5893163.1"/>
    <property type="molecule type" value="Genomic_DNA"/>
</dbReference>
<accession>A0A8J4X4W1</accession>
<organism evidence="1 2">
    <name type="scientific">Clarias magur</name>
    <name type="common">Asian catfish</name>
    <name type="synonym">Macropteronotus magur</name>
    <dbReference type="NCBI Taxonomy" id="1594786"/>
    <lineage>
        <taxon>Eukaryota</taxon>
        <taxon>Metazoa</taxon>
        <taxon>Chordata</taxon>
        <taxon>Craniata</taxon>
        <taxon>Vertebrata</taxon>
        <taxon>Euteleostomi</taxon>
        <taxon>Actinopterygii</taxon>
        <taxon>Neopterygii</taxon>
        <taxon>Teleostei</taxon>
        <taxon>Ostariophysi</taxon>
        <taxon>Siluriformes</taxon>
        <taxon>Clariidae</taxon>
        <taxon>Clarias</taxon>
    </lineage>
</organism>